<dbReference type="InterPro" id="IPR043129">
    <property type="entry name" value="ATPase_NBD"/>
</dbReference>
<organism evidence="1 2">
    <name type="scientific">Nocardioides nanhaiensis</name>
    <dbReference type="NCBI Taxonomy" id="1476871"/>
    <lineage>
        <taxon>Bacteria</taxon>
        <taxon>Bacillati</taxon>
        <taxon>Actinomycetota</taxon>
        <taxon>Actinomycetes</taxon>
        <taxon>Propionibacteriales</taxon>
        <taxon>Nocardioidaceae</taxon>
        <taxon>Nocardioides</taxon>
    </lineage>
</organism>
<sequence length="216" mass="22402">MSPAEGPDAADAGRPQGRVLTLRLTHGQVTAVADAGGRAAASWDTGSGREHHPAEAVWQTLLAAVRQVLETSERGAAGADDPTDPRRPLVQVAISAPTDSVALWDAETLGSPRPLALGVDPAAELAAVAAQEAHTWALVLTGRHLVGPLGSYLVARMTRGLEHGLPDDGTWPALLQSQDVPVDSRPAVWADGEVLGTTDPASFCGLELPVRLLPPP</sequence>
<reference evidence="2" key="1">
    <citation type="journal article" date="2019" name="Int. J. Syst. Evol. Microbiol.">
        <title>The Global Catalogue of Microorganisms (GCM) 10K type strain sequencing project: providing services to taxonomists for standard genome sequencing and annotation.</title>
        <authorList>
            <consortium name="The Broad Institute Genomics Platform"/>
            <consortium name="The Broad Institute Genome Sequencing Center for Infectious Disease"/>
            <person name="Wu L."/>
            <person name="Ma J."/>
        </authorList>
    </citation>
    <scope>NUCLEOTIDE SEQUENCE [LARGE SCALE GENOMIC DNA]</scope>
    <source>
        <strain evidence="2">JCM 18127</strain>
    </source>
</reference>
<keyword evidence="2" id="KW-1185">Reference proteome</keyword>
<protein>
    <submittedName>
        <fullName evidence="1">Uncharacterized protein</fullName>
    </submittedName>
</protein>
<evidence type="ECO:0000313" key="1">
    <source>
        <dbReference type="EMBL" id="GAA4694454.1"/>
    </source>
</evidence>
<gene>
    <name evidence="1" type="ORF">GCM10023226_35820</name>
</gene>
<proteinExistence type="predicted"/>
<dbReference type="RefSeq" id="WP_345268444.1">
    <property type="nucleotide sequence ID" value="NZ_BAABIM010000004.1"/>
</dbReference>
<comment type="caution">
    <text evidence="1">The sequence shown here is derived from an EMBL/GenBank/DDBJ whole genome shotgun (WGS) entry which is preliminary data.</text>
</comment>
<accession>A0ABP8WS99</accession>
<dbReference type="SUPFAM" id="SSF53067">
    <property type="entry name" value="Actin-like ATPase domain"/>
    <property type="match status" value="1"/>
</dbReference>
<evidence type="ECO:0000313" key="2">
    <source>
        <dbReference type="Proteomes" id="UP001500621"/>
    </source>
</evidence>
<dbReference type="EMBL" id="BAABIM010000004">
    <property type="protein sequence ID" value="GAA4694454.1"/>
    <property type="molecule type" value="Genomic_DNA"/>
</dbReference>
<dbReference type="Proteomes" id="UP001500621">
    <property type="component" value="Unassembled WGS sequence"/>
</dbReference>
<name>A0ABP8WS99_9ACTN</name>